<name>C2FTX0_SPHSI</name>
<accession>C2FTX0</accession>
<dbReference type="HOGENOM" id="CLU_045011_9_5_10"/>
<dbReference type="Gene3D" id="3.40.50.1000">
    <property type="entry name" value="HAD superfamily/HAD-like"/>
    <property type="match status" value="1"/>
</dbReference>
<dbReference type="EMBL" id="ACHB01000018">
    <property type="protein sequence ID" value="EEI93600.1"/>
    <property type="molecule type" value="Genomic_DNA"/>
</dbReference>
<protein>
    <submittedName>
        <fullName evidence="1">HAD hydrolase, family IA, variant 3</fullName>
    </submittedName>
</protein>
<reference evidence="1 2" key="1">
    <citation type="submission" date="2009-01" db="EMBL/GenBank/DDBJ databases">
        <authorList>
            <person name="Qin X."/>
            <person name="Bachman B."/>
            <person name="Battles P."/>
            <person name="Bell A."/>
            <person name="Bess C."/>
            <person name="Bickham C."/>
            <person name="Chaboub L."/>
            <person name="Chen D."/>
            <person name="Coyle M."/>
            <person name="Deiros D.R."/>
            <person name="Dinh H."/>
            <person name="Forbes L."/>
            <person name="Fowler G."/>
            <person name="Francisco L."/>
            <person name="Fu Q."/>
            <person name="Gubbala S."/>
            <person name="Hale W."/>
            <person name="Han Y."/>
            <person name="Hemphill L."/>
            <person name="Highlander S.K."/>
            <person name="Hirani K."/>
            <person name="Hogues M."/>
            <person name="Jackson L."/>
            <person name="Jakkamsetti A."/>
            <person name="Javaid M."/>
            <person name="Jiang H."/>
            <person name="Korchina V."/>
            <person name="Kovar C."/>
            <person name="Lara F."/>
            <person name="Lee S."/>
            <person name="Mata R."/>
            <person name="Mathew T."/>
            <person name="Moen C."/>
            <person name="Morales K."/>
            <person name="Munidasa M."/>
            <person name="Nazareth L."/>
            <person name="Ngo R."/>
            <person name="Nguyen L."/>
            <person name="Okwuonu G."/>
            <person name="Ongeri F."/>
            <person name="Patil S."/>
            <person name="Petrosino J."/>
            <person name="Pham C."/>
            <person name="Pham P."/>
            <person name="Pu L.-L."/>
            <person name="Puazo M."/>
            <person name="Raj R."/>
            <person name="Reid J."/>
            <person name="Rouhana J."/>
            <person name="Saada N."/>
            <person name="Shang Y."/>
            <person name="Simmons D."/>
            <person name="Thornton R."/>
            <person name="Warren J."/>
            <person name="Weissenberger G."/>
            <person name="Zhang J."/>
            <person name="Zhang L."/>
            <person name="Zhou C."/>
            <person name="Zhu D."/>
            <person name="Muzny D."/>
            <person name="Worley K."/>
            <person name="Gibbs R."/>
        </authorList>
    </citation>
    <scope>NUCLEOTIDE SEQUENCE [LARGE SCALE GENOMIC DNA]</scope>
    <source>
        <strain evidence="1 2">ATCC 33300</strain>
    </source>
</reference>
<evidence type="ECO:0000313" key="2">
    <source>
        <dbReference type="Proteomes" id="UP000006241"/>
    </source>
</evidence>
<dbReference type="CDD" id="cd02603">
    <property type="entry name" value="HAD_sEH-N_like"/>
    <property type="match status" value="1"/>
</dbReference>
<dbReference type="Pfam" id="PF00702">
    <property type="entry name" value="Hydrolase"/>
    <property type="match status" value="1"/>
</dbReference>
<dbReference type="GO" id="GO:0016787">
    <property type="term" value="F:hydrolase activity"/>
    <property type="evidence" value="ECO:0007669"/>
    <property type="project" value="UniProtKB-KW"/>
</dbReference>
<dbReference type="InterPro" id="IPR023198">
    <property type="entry name" value="PGP-like_dom2"/>
</dbReference>
<keyword evidence="1" id="KW-0378">Hydrolase</keyword>
<dbReference type="InterPro" id="IPR006439">
    <property type="entry name" value="HAD-SF_hydro_IA"/>
</dbReference>
<sequence>MQLSIFVTINQNFCMQKVKNIILDYGNVIFMIDFMRAQEAFTALGIKNVEQFFAHKGHAPLFDAFEKGEITAEAFRQGIRDAADVPHLSDEQIDAAWNALLIGVPEGNHELLLELKGKYRLFLLSNNNEIHYQWILDYLKREYQLEDNTSFFEKDYYSHLMKMRKPNADIFEYVLNAHDLKPEETVFIDDSPQHLDTAAKLGLHTFLLTKPDTLSALLKREKLID</sequence>
<comment type="caution">
    <text evidence="1">The sequence shown here is derived from an EMBL/GenBank/DDBJ whole genome shotgun (WGS) entry which is preliminary data.</text>
</comment>
<organism evidence="1 2">
    <name type="scientific">Sphingobacterium spiritivorum ATCC 33300</name>
    <dbReference type="NCBI Taxonomy" id="525372"/>
    <lineage>
        <taxon>Bacteria</taxon>
        <taxon>Pseudomonadati</taxon>
        <taxon>Bacteroidota</taxon>
        <taxon>Sphingobacteriia</taxon>
        <taxon>Sphingobacteriales</taxon>
        <taxon>Sphingobacteriaceae</taxon>
        <taxon>Sphingobacterium</taxon>
    </lineage>
</organism>
<dbReference type="SFLD" id="SFLDG01129">
    <property type="entry name" value="C1.5:_HAD__Beta-PGM__Phosphata"/>
    <property type="match status" value="1"/>
</dbReference>
<dbReference type="RefSeq" id="WP_003005591.1">
    <property type="nucleotide sequence ID" value="NZ_GG668631.1"/>
</dbReference>
<dbReference type="PANTHER" id="PTHR43611:SF3">
    <property type="entry name" value="FLAVIN MONONUCLEOTIDE HYDROLASE 1, CHLOROPLATIC"/>
    <property type="match status" value="1"/>
</dbReference>
<dbReference type="SUPFAM" id="SSF56784">
    <property type="entry name" value="HAD-like"/>
    <property type="match status" value="1"/>
</dbReference>
<gene>
    <name evidence="1" type="ORF">HMPREF0765_0752</name>
</gene>
<dbReference type="AlphaFoldDB" id="C2FTX0"/>
<dbReference type="PANTHER" id="PTHR43611">
    <property type="entry name" value="ALPHA-D-GLUCOSE 1-PHOSPHATE PHOSPHATASE"/>
    <property type="match status" value="1"/>
</dbReference>
<dbReference type="InterPro" id="IPR023214">
    <property type="entry name" value="HAD_sf"/>
</dbReference>
<proteinExistence type="predicted"/>
<dbReference type="SFLD" id="SFLDS00003">
    <property type="entry name" value="Haloacid_Dehalogenase"/>
    <property type="match status" value="1"/>
</dbReference>
<dbReference type="Proteomes" id="UP000006241">
    <property type="component" value="Unassembled WGS sequence"/>
</dbReference>
<evidence type="ECO:0000313" key="1">
    <source>
        <dbReference type="EMBL" id="EEI93600.1"/>
    </source>
</evidence>
<dbReference type="NCBIfam" id="TIGR01509">
    <property type="entry name" value="HAD-SF-IA-v3"/>
    <property type="match status" value="1"/>
</dbReference>
<dbReference type="Gene3D" id="1.10.150.240">
    <property type="entry name" value="Putative phosphatase, domain 2"/>
    <property type="match status" value="1"/>
</dbReference>
<dbReference type="InterPro" id="IPR036412">
    <property type="entry name" value="HAD-like_sf"/>
</dbReference>